<evidence type="ECO:0000259" key="2">
    <source>
        <dbReference type="Pfam" id="PF04187"/>
    </source>
</evidence>
<gene>
    <name evidence="3" type="ORF">B0682_06885</name>
</gene>
<organism evidence="3 4">
    <name type="scientific">Lwoffella lincolnii</name>
    <dbReference type="NCBI Taxonomy" id="90241"/>
    <lineage>
        <taxon>Bacteria</taxon>
        <taxon>Pseudomonadati</taxon>
        <taxon>Pseudomonadota</taxon>
        <taxon>Gammaproteobacteria</taxon>
        <taxon>Moraxellales</taxon>
        <taxon>Moraxellaceae</taxon>
        <taxon>Lwoffella</taxon>
    </lineage>
</organism>
<keyword evidence="1" id="KW-0472">Membrane</keyword>
<dbReference type="EMBL" id="MUYT01000008">
    <property type="protein sequence ID" value="OOS20346.1"/>
    <property type="molecule type" value="Genomic_DNA"/>
</dbReference>
<dbReference type="PROSITE" id="PS51257">
    <property type="entry name" value="PROKAR_LIPOPROTEIN"/>
    <property type="match status" value="1"/>
</dbReference>
<protein>
    <recommendedName>
        <fullName evidence="2">Haem-binding uptake Tiki superfamily ChaN domain-containing protein</fullName>
    </recommendedName>
</protein>
<dbReference type="STRING" id="90241.B0682_06885"/>
<dbReference type="Gene3D" id="3.40.50.11550">
    <property type="match status" value="1"/>
</dbReference>
<keyword evidence="1" id="KW-1133">Transmembrane helix</keyword>
<accession>A0A1T0CDD3</accession>
<dbReference type="Gene3D" id="1.10.8.760">
    <property type="entry name" value="Haem-binding uptake, Tiki superfamily, ChaN, domain 2"/>
    <property type="match status" value="1"/>
</dbReference>
<dbReference type="SUPFAM" id="SSF159501">
    <property type="entry name" value="EreA/ChaN-like"/>
    <property type="match status" value="1"/>
</dbReference>
<evidence type="ECO:0000256" key="1">
    <source>
        <dbReference type="SAM" id="Phobius"/>
    </source>
</evidence>
<proteinExistence type="predicted"/>
<feature type="domain" description="Haem-binding uptake Tiki superfamily ChaN" evidence="2">
    <location>
        <begin position="85"/>
        <end position="282"/>
    </location>
</feature>
<name>A0A1T0CDD3_9GAMM</name>
<evidence type="ECO:0000313" key="3">
    <source>
        <dbReference type="EMBL" id="OOS20346.1"/>
    </source>
</evidence>
<keyword evidence="4" id="KW-1185">Reference proteome</keyword>
<dbReference type="AlphaFoldDB" id="A0A1T0CDD3"/>
<feature type="transmembrane region" description="Helical" evidence="1">
    <location>
        <begin position="12"/>
        <end position="33"/>
    </location>
</feature>
<sequence length="321" mass="36515">MNIDKPLDVPISILMMAVIFAVILMGCASDYSLNHWENHQSNQHIKQLEQTQSTHSNLELSTLINKSQIFVAGSHERMTFDEFVTYLADKDYLILGEYHNNATQHQLALALLQALHGQRKQGSLLLEMLRIDQQPLIDKIQQNPQMLNHQSLKTALNWQNSWDWSIYGDLVKHPFIHNYNLIATNLTNDEVQILMQGAYPIKGNKSTSSHIQNTIKEHILANHSIGSSKALSQTQQQIVDHMVQVQQFRDRRMAEKLLSAKQPAFLLTGNLHADKHIGVPIHVLDITEKMPNKPNGAVIVMVNELTEADSKEADFIWVIND</sequence>
<evidence type="ECO:0000313" key="4">
    <source>
        <dbReference type="Proteomes" id="UP000191094"/>
    </source>
</evidence>
<dbReference type="Proteomes" id="UP000191094">
    <property type="component" value="Unassembled WGS sequence"/>
</dbReference>
<reference evidence="3 4" key="1">
    <citation type="submission" date="2017-02" db="EMBL/GenBank/DDBJ databases">
        <title>Draft genome sequence of Moraxella lincolnii CCUG 9405T type strain.</title>
        <authorList>
            <person name="Salva-Serra F."/>
            <person name="Engstrom-Jakobsson H."/>
            <person name="Thorell K."/>
            <person name="Jaen-Luchoro D."/>
            <person name="Gonzales-Siles L."/>
            <person name="Karlsson R."/>
            <person name="Yazdan S."/>
            <person name="Boulund F."/>
            <person name="Johnning A."/>
            <person name="Engstrand L."/>
            <person name="Kristiansson E."/>
            <person name="Moore E."/>
        </authorList>
    </citation>
    <scope>NUCLEOTIDE SEQUENCE [LARGE SCALE GENOMIC DNA]</scope>
    <source>
        <strain evidence="3 4">CCUG 9405</strain>
    </source>
</reference>
<dbReference type="Pfam" id="PF04187">
    <property type="entry name" value="Cofac_haem_bdg"/>
    <property type="match status" value="1"/>
</dbReference>
<dbReference type="InterPro" id="IPR007314">
    <property type="entry name" value="Cofac_haem-bd_dom"/>
</dbReference>
<keyword evidence="1" id="KW-0812">Transmembrane</keyword>
<dbReference type="OrthoDB" id="9795827at2"/>
<dbReference type="RefSeq" id="WP_078307715.1">
    <property type="nucleotide sequence ID" value="NZ_CP147511.1"/>
</dbReference>
<comment type="caution">
    <text evidence="3">The sequence shown here is derived from an EMBL/GenBank/DDBJ whole genome shotgun (WGS) entry which is preliminary data.</text>
</comment>